<dbReference type="CDD" id="cd06222">
    <property type="entry name" value="RNase_H_like"/>
    <property type="match status" value="1"/>
</dbReference>
<dbReference type="STRING" id="57577.A0A2K3PI61"/>
<dbReference type="Gene3D" id="3.30.420.10">
    <property type="entry name" value="Ribonuclease H-like superfamily/Ribonuclease H"/>
    <property type="match status" value="1"/>
</dbReference>
<reference evidence="2 3" key="1">
    <citation type="journal article" date="2014" name="Am. J. Bot.">
        <title>Genome assembly and annotation for red clover (Trifolium pratense; Fabaceae).</title>
        <authorList>
            <person name="Istvanek J."/>
            <person name="Jaros M."/>
            <person name="Krenek A."/>
            <person name="Repkova J."/>
        </authorList>
    </citation>
    <scope>NUCLEOTIDE SEQUENCE [LARGE SCALE GENOMIC DNA]</scope>
    <source>
        <strain evidence="3">cv. Tatra</strain>
        <tissue evidence="2">Young leaves</tissue>
    </source>
</reference>
<dbReference type="InterPro" id="IPR043502">
    <property type="entry name" value="DNA/RNA_pol_sf"/>
</dbReference>
<sequence>MENIRVMLKYHSCLSIDVEGRSGGLSVMWKESVKCRVMNYSRNFINIIVEDREKGDWRLTCYYGYPERSRRRMAWELLRELRDMSSLPWCVIGDFNDLLSQEDKKGRLPHPNWLCSGFRSAVNDCDLTDIHLEGYPFTWIKSGGTDHVIEERLDRALVSTEWLAKFPNAKLTNLLSSHSDHSPILLQCNPTIRQHYKHEFKFENSWLKEEDIEEVVNEGWKHGENLEIMQKLTHCAVKLQRWGRRKKRRFKDEIKEYEEEMERTRYKGDSSNMSRFQEAQQQHAKVLIQEEAFWRQRAKMHWLKDGDLNTKFFHMSTTARAKVKKIEKLMNDENETVTDQQNLGDVVRKYFQELFKPKGGTQEPVLSLISPRITTEDNVMLEAPITKEEIRTALFQMHPDKSPGPDGFNPAFFQQFWHLCGDDVFTATKDWLQRGYFPSSLNETNICLIPKCESPITMKDFRPISLCNVLYKMVSKVLANRLKLVIEKCISEEQSAFVEGRSIIDNALIAIEIIHALKRRTRGAKGELALKIDISKAYDKVEWSFLKGVLMRMGFSDKWVQWIMLCVSSVNYSALVNFEKVGPIHPGRGLRQGDPLSPYLFIMVTEGLTSLIKKAVASGDLHGVKICRGAPMVSHLLFADDCFIFCRSNLSETRKIMEILKIYEDASGQEINLSKSEVFFSRNISPAAQEDLSNLMGVRHVLGTGTYLGMPSMVGRSKKATFAYIKDRIWRKINSWRSRHLSKAGKEVMIKSVLQAIPSYVMSIYIIPDTTMNEIERMLNSFWWGGGSNNKGIRWLSWERLACAKGEGGLGFRDFKAFNMAMVAKQGWKIMARPETLVAKIFKARYFPHSSLIEANLGSNPSYVWSSLWKSCNVLRLGCRWNIGDGSNIKVMDDSWLRGKERGRVSAPQPEGVYNLCVKDLMLDGVKQWNMVRISNLFTHDAATDILSIPLLREVKEDKLVWQEEQNGEYTVKSGYRLLMQKIKEEKQRGMTGSWKALWQIRAPPKVKHLLWRICRDCLPTRTRLQHHHVQCPAICELCRGANEDSRHVLFDCEESKNCWNVAGLYDVITGRLNQYNDAKEVIFDICSKESKDVAGRVAMTIWLIWNNRNQWIWNHEKRNALQLGVQASHMWNEWYEIQNFSSSRGGEEQVQQQLQWVPPRQGWLKCNVDAGFHNDGRITSGGWCLRNERGQFIRAGSYWKNGAHSILEAEALALLEAMKAACTMNRQHITFESDSQLVVGAIQDANYNGASIFSIIISNIKNLLLLNSNFEVKFVKRQANLVAHKLARVAKSWASRCDFYSIPPCIENLLINEMS</sequence>
<dbReference type="InterPro" id="IPR000477">
    <property type="entry name" value="RT_dom"/>
</dbReference>
<dbReference type="InterPro" id="IPR044730">
    <property type="entry name" value="RNase_H-like_dom_plant"/>
</dbReference>
<protein>
    <submittedName>
        <fullName evidence="2">Ribonuclease H</fullName>
    </submittedName>
</protein>
<dbReference type="CDD" id="cd01650">
    <property type="entry name" value="RT_nLTR_like"/>
    <property type="match status" value="1"/>
</dbReference>
<accession>A0A2K3PI61</accession>
<dbReference type="SUPFAM" id="SSF56672">
    <property type="entry name" value="DNA/RNA polymerases"/>
    <property type="match status" value="1"/>
</dbReference>
<dbReference type="PANTHER" id="PTHR33116:SF86">
    <property type="entry name" value="REVERSE TRANSCRIPTASE DOMAIN-CONTAINING PROTEIN"/>
    <property type="match status" value="1"/>
</dbReference>
<dbReference type="Pfam" id="PF13966">
    <property type="entry name" value="zf-RVT"/>
    <property type="match status" value="1"/>
</dbReference>
<dbReference type="InterPro" id="IPR036691">
    <property type="entry name" value="Endo/exonu/phosph_ase_sf"/>
</dbReference>
<dbReference type="ExpressionAtlas" id="A0A2K3PI61">
    <property type="expression patterns" value="baseline"/>
</dbReference>
<feature type="domain" description="Reverse transcriptase" evidence="1">
    <location>
        <begin position="430"/>
        <end position="700"/>
    </location>
</feature>
<dbReference type="GO" id="GO:0004523">
    <property type="term" value="F:RNA-DNA hybrid ribonuclease activity"/>
    <property type="evidence" value="ECO:0007669"/>
    <property type="project" value="InterPro"/>
</dbReference>
<dbReference type="Pfam" id="PF00078">
    <property type="entry name" value="RVT_1"/>
    <property type="match status" value="1"/>
</dbReference>
<dbReference type="InterPro" id="IPR002156">
    <property type="entry name" value="RNaseH_domain"/>
</dbReference>
<evidence type="ECO:0000313" key="2">
    <source>
        <dbReference type="EMBL" id="PNY14982.1"/>
    </source>
</evidence>
<dbReference type="Pfam" id="PF03372">
    <property type="entry name" value="Exo_endo_phos"/>
    <property type="match status" value="1"/>
</dbReference>
<name>A0A2K3PI61_TRIPR</name>
<evidence type="ECO:0000313" key="3">
    <source>
        <dbReference type="Proteomes" id="UP000236291"/>
    </source>
</evidence>
<dbReference type="EMBL" id="ASHM01007295">
    <property type="protein sequence ID" value="PNY14982.1"/>
    <property type="molecule type" value="Genomic_DNA"/>
</dbReference>
<dbReference type="InterPro" id="IPR026960">
    <property type="entry name" value="RVT-Znf"/>
</dbReference>
<evidence type="ECO:0000259" key="1">
    <source>
        <dbReference type="PROSITE" id="PS50878"/>
    </source>
</evidence>
<dbReference type="Pfam" id="PF13456">
    <property type="entry name" value="RVT_3"/>
    <property type="match status" value="1"/>
</dbReference>
<dbReference type="InterPro" id="IPR012337">
    <property type="entry name" value="RNaseH-like_sf"/>
</dbReference>
<dbReference type="Proteomes" id="UP000236291">
    <property type="component" value="Unassembled WGS sequence"/>
</dbReference>
<dbReference type="SUPFAM" id="SSF56219">
    <property type="entry name" value="DNase I-like"/>
    <property type="match status" value="1"/>
</dbReference>
<dbReference type="PROSITE" id="PS50878">
    <property type="entry name" value="RT_POL"/>
    <property type="match status" value="1"/>
</dbReference>
<dbReference type="Gene3D" id="3.60.10.10">
    <property type="entry name" value="Endonuclease/exonuclease/phosphatase"/>
    <property type="match status" value="1"/>
</dbReference>
<organism evidence="2 3">
    <name type="scientific">Trifolium pratense</name>
    <name type="common">Red clover</name>
    <dbReference type="NCBI Taxonomy" id="57577"/>
    <lineage>
        <taxon>Eukaryota</taxon>
        <taxon>Viridiplantae</taxon>
        <taxon>Streptophyta</taxon>
        <taxon>Embryophyta</taxon>
        <taxon>Tracheophyta</taxon>
        <taxon>Spermatophyta</taxon>
        <taxon>Magnoliopsida</taxon>
        <taxon>eudicotyledons</taxon>
        <taxon>Gunneridae</taxon>
        <taxon>Pentapetalae</taxon>
        <taxon>rosids</taxon>
        <taxon>fabids</taxon>
        <taxon>Fabales</taxon>
        <taxon>Fabaceae</taxon>
        <taxon>Papilionoideae</taxon>
        <taxon>50 kb inversion clade</taxon>
        <taxon>NPAAA clade</taxon>
        <taxon>Hologalegina</taxon>
        <taxon>IRL clade</taxon>
        <taxon>Trifolieae</taxon>
        <taxon>Trifolium</taxon>
    </lineage>
</organism>
<gene>
    <name evidence="2" type="ORF">L195_g011672</name>
</gene>
<dbReference type="SUPFAM" id="SSF53098">
    <property type="entry name" value="Ribonuclease H-like"/>
    <property type="match status" value="1"/>
</dbReference>
<comment type="caution">
    <text evidence="2">The sequence shown here is derived from an EMBL/GenBank/DDBJ whole genome shotgun (WGS) entry which is preliminary data.</text>
</comment>
<proteinExistence type="predicted"/>
<dbReference type="PANTHER" id="PTHR33116">
    <property type="entry name" value="REVERSE TRANSCRIPTASE ZINC-BINDING DOMAIN-CONTAINING PROTEIN-RELATED-RELATED"/>
    <property type="match status" value="1"/>
</dbReference>
<dbReference type="InterPro" id="IPR005135">
    <property type="entry name" value="Endo/exonuclease/phosphatase"/>
</dbReference>
<dbReference type="InterPro" id="IPR036397">
    <property type="entry name" value="RNaseH_sf"/>
</dbReference>
<dbReference type="GO" id="GO:0003676">
    <property type="term" value="F:nucleic acid binding"/>
    <property type="evidence" value="ECO:0007669"/>
    <property type="project" value="InterPro"/>
</dbReference>
<reference evidence="2 3" key="2">
    <citation type="journal article" date="2017" name="Front. Plant Sci.">
        <title>Gene Classification and Mining of Molecular Markers Useful in Red Clover (Trifolium pratense) Breeding.</title>
        <authorList>
            <person name="Istvanek J."/>
            <person name="Dluhosova J."/>
            <person name="Dluhos P."/>
            <person name="Patkova L."/>
            <person name="Nedelnik J."/>
            <person name="Repkova J."/>
        </authorList>
    </citation>
    <scope>NUCLEOTIDE SEQUENCE [LARGE SCALE GENOMIC DNA]</scope>
    <source>
        <strain evidence="3">cv. Tatra</strain>
        <tissue evidence="2">Young leaves</tissue>
    </source>
</reference>